<evidence type="ECO:0000313" key="1">
    <source>
        <dbReference type="EMBL" id="KAG8577767.1"/>
    </source>
</evidence>
<name>A0AAV7BYF9_ENGPU</name>
<evidence type="ECO:0000313" key="2">
    <source>
        <dbReference type="Proteomes" id="UP000824782"/>
    </source>
</evidence>
<gene>
    <name evidence="1" type="ORF">GDO81_010284</name>
</gene>
<accession>A0AAV7BYF9</accession>
<reference evidence="1" key="1">
    <citation type="thesis" date="2020" institute="ProQuest LLC" country="789 East Eisenhower Parkway, Ann Arbor, MI, USA">
        <title>Comparative Genomics and Chromosome Evolution.</title>
        <authorList>
            <person name="Mudd A.B."/>
        </authorList>
    </citation>
    <scope>NUCLEOTIDE SEQUENCE</scope>
    <source>
        <strain evidence="1">237g6f4</strain>
        <tissue evidence="1">Blood</tissue>
    </source>
</reference>
<keyword evidence="2" id="KW-1185">Reference proteome</keyword>
<comment type="caution">
    <text evidence="1">The sequence shown here is derived from an EMBL/GenBank/DDBJ whole genome shotgun (WGS) entry which is preliminary data.</text>
</comment>
<dbReference type="AlphaFoldDB" id="A0AAV7BYF9"/>
<dbReference type="Proteomes" id="UP000824782">
    <property type="component" value="Unassembled WGS sequence"/>
</dbReference>
<proteinExistence type="predicted"/>
<sequence>MIMRVGARKGFLGCFKSRTMREFLLTSGTCSTSMCSSTPEEQRCCVTSPPSNFYCTCIILQQPRTKCSATWNWPLAPMVEAHCCRLWLLDDTVMLITVHLLHINT</sequence>
<protein>
    <submittedName>
        <fullName evidence="1">Uncharacterized protein</fullName>
    </submittedName>
</protein>
<organism evidence="1 2">
    <name type="scientific">Engystomops pustulosus</name>
    <name type="common">Tungara frog</name>
    <name type="synonym">Physalaemus pustulosus</name>
    <dbReference type="NCBI Taxonomy" id="76066"/>
    <lineage>
        <taxon>Eukaryota</taxon>
        <taxon>Metazoa</taxon>
        <taxon>Chordata</taxon>
        <taxon>Craniata</taxon>
        <taxon>Vertebrata</taxon>
        <taxon>Euteleostomi</taxon>
        <taxon>Amphibia</taxon>
        <taxon>Batrachia</taxon>
        <taxon>Anura</taxon>
        <taxon>Neobatrachia</taxon>
        <taxon>Hyloidea</taxon>
        <taxon>Leptodactylidae</taxon>
        <taxon>Leiuperinae</taxon>
        <taxon>Engystomops</taxon>
    </lineage>
</organism>
<dbReference type="EMBL" id="WNYA01000004">
    <property type="protein sequence ID" value="KAG8577767.1"/>
    <property type="molecule type" value="Genomic_DNA"/>
</dbReference>